<organism evidence="3 4">
    <name type="scientific">Takifugu flavidus</name>
    <name type="common">sansaifugu</name>
    <dbReference type="NCBI Taxonomy" id="433684"/>
    <lineage>
        <taxon>Eukaryota</taxon>
        <taxon>Metazoa</taxon>
        <taxon>Chordata</taxon>
        <taxon>Craniata</taxon>
        <taxon>Vertebrata</taxon>
        <taxon>Euteleostomi</taxon>
        <taxon>Actinopterygii</taxon>
        <taxon>Neopterygii</taxon>
        <taxon>Teleostei</taxon>
        <taxon>Neoteleostei</taxon>
        <taxon>Acanthomorphata</taxon>
        <taxon>Eupercaria</taxon>
        <taxon>Tetraodontiformes</taxon>
        <taxon>Tetradontoidea</taxon>
        <taxon>Tetraodontidae</taxon>
        <taxon>Takifugu</taxon>
    </lineage>
</organism>
<dbReference type="AlphaFoldDB" id="A0A5C6MKN5"/>
<dbReference type="GO" id="GO:0007165">
    <property type="term" value="P:signal transduction"/>
    <property type="evidence" value="ECO:0007669"/>
    <property type="project" value="InterPro"/>
</dbReference>
<feature type="compositionally biased region" description="Low complexity" evidence="1">
    <location>
        <begin position="153"/>
        <end position="164"/>
    </location>
</feature>
<evidence type="ECO:0000313" key="4">
    <source>
        <dbReference type="Proteomes" id="UP000324091"/>
    </source>
</evidence>
<feature type="domain" description="Teneurin N-terminal" evidence="2">
    <location>
        <begin position="1"/>
        <end position="199"/>
    </location>
</feature>
<gene>
    <name evidence="3" type="ORF">D4764_09G0002440</name>
</gene>
<evidence type="ECO:0000256" key="1">
    <source>
        <dbReference type="SAM" id="MobiDB-lite"/>
    </source>
</evidence>
<protein>
    <submittedName>
        <fullName evidence="3">Teneurin-2</fullName>
    </submittedName>
</protein>
<reference evidence="3 4" key="1">
    <citation type="submission" date="2019-04" db="EMBL/GenBank/DDBJ databases">
        <title>Chromosome genome assembly for Takifugu flavidus.</title>
        <authorList>
            <person name="Xiao S."/>
        </authorList>
    </citation>
    <scope>NUCLEOTIDE SEQUENCE [LARGE SCALE GENOMIC DNA]</scope>
    <source>
        <strain evidence="3">HTHZ2018</strain>
        <tissue evidence="3">Muscle</tissue>
    </source>
</reference>
<evidence type="ECO:0000313" key="3">
    <source>
        <dbReference type="EMBL" id="TWW55195.1"/>
    </source>
</evidence>
<proteinExistence type="predicted"/>
<dbReference type="Proteomes" id="UP000324091">
    <property type="component" value="Chromosome 9"/>
</dbReference>
<feature type="compositionally biased region" description="Polar residues" evidence="1">
    <location>
        <begin position="126"/>
        <end position="142"/>
    </location>
</feature>
<sequence length="199" mass="21525">MPPFLVKAFSACHYHLFCLTARLPLLSSFIFFSHHPSGRPLPPTSSSSLLPPSLPSSSSAPHHPSPGPSPPIRECQVPLLEKNSAHSHLEPHPEDSYMLRAQSSATGAANHHNQSTLRPPLPPPHNHQSLSHQSANSLNRNTLRGGRNPIHAPTPGTGDGPTTPESVQLQDSWVLNSNVPLETRSEHMSSLLLSFVFNG</sequence>
<comment type="caution">
    <text evidence="3">The sequence shown here is derived from an EMBL/GenBank/DDBJ whole genome shotgun (WGS) entry which is preliminary data.</text>
</comment>
<dbReference type="InterPro" id="IPR009471">
    <property type="entry name" value="Ten_N"/>
</dbReference>
<dbReference type="PROSITE" id="PS51361">
    <property type="entry name" value="TENEURIN_N"/>
    <property type="match status" value="1"/>
</dbReference>
<dbReference type="Pfam" id="PF06484">
    <property type="entry name" value="Ten_N"/>
    <property type="match status" value="1"/>
</dbReference>
<dbReference type="GO" id="GO:0016020">
    <property type="term" value="C:membrane"/>
    <property type="evidence" value="ECO:0007669"/>
    <property type="project" value="InterPro"/>
</dbReference>
<feature type="region of interest" description="Disordered" evidence="1">
    <location>
        <begin position="103"/>
        <end position="166"/>
    </location>
</feature>
<keyword evidence="4" id="KW-1185">Reference proteome</keyword>
<feature type="compositionally biased region" description="Polar residues" evidence="1">
    <location>
        <begin position="103"/>
        <end position="117"/>
    </location>
</feature>
<feature type="region of interest" description="Disordered" evidence="1">
    <location>
        <begin position="41"/>
        <end position="74"/>
    </location>
</feature>
<evidence type="ECO:0000259" key="2">
    <source>
        <dbReference type="PROSITE" id="PS51361"/>
    </source>
</evidence>
<feature type="compositionally biased region" description="Low complexity" evidence="1">
    <location>
        <begin position="44"/>
        <end position="62"/>
    </location>
</feature>
<accession>A0A5C6MKN5</accession>
<dbReference type="EMBL" id="RHFK02000022">
    <property type="protein sequence ID" value="TWW55195.1"/>
    <property type="molecule type" value="Genomic_DNA"/>
</dbReference>
<name>A0A5C6MKN5_9TELE</name>